<proteinExistence type="predicted"/>
<dbReference type="OrthoDB" id="368271at2"/>
<dbReference type="Gene3D" id="2.70.70.10">
    <property type="entry name" value="Glucose Permease (Domain IIA)"/>
    <property type="match status" value="1"/>
</dbReference>
<evidence type="ECO:0000313" key="5">
    <source>
        <dbReference type="Proteomes" id="UP000006852"/>
    </source>
</evidence>
<dbReference type="RefSeq" id="WP_013700625.1">
    <property type="nucleotide sequence ID" value="NC_015385.1"/>
</dbReference>
<organism evidence="4 5">
    <name type="scientific">Treponema succinifaciens (strain ATCC 33096 / DSM 2489 / 6091)</name>
    <dbReference type="NCBI Taxonomy" id="869209"/>
    <lineage>
        <taxon>Bacteria</taxon>
        <taxon>Pseudomonadati</taxon>
        <taxon>Spirochaetota</taxon>
        <taxon>Spirochaetia</taxon>
        <taxon>Spirochaetales</taxon>
        <taxon>Treponemataceae</taxon>
        <taxon>Treponema</taxon>
    </lineage>
</organism>
<dbReference type="PANTHER" id="PTHR21666:SF289">
    <property type="entry name" value="L-ALA--D-GLU ENDOPEPTIDASE"/>
    <property type="match status" value="1"/>
</dbReference>
<keyword evidence="1 2" id="KW-0732">Signal</keyword>
<accession>F2NV81</accession>
<dbReference type="InterPro" id="IPR011055">
    <property type="entry name" value="Dup_hybrid_motif"/>
</dbReference>
<evidence type="ECO:0000259" key="3">
    <source>
        <dbReference type="Pfam" id="PF01551"/>
    </source>
</evidence>
<dbReference type="EMBL" id="CP002631">
    <property type="protein sequence ID" value="AEB13316.1"/>
    <property type="molecule type" value="Genomic_DNA"/>
</dbReference>
<dbReference type="Proteomes" id="UP000006852">
    <property type="component" value="Chromosome"/>
</dbReference>
<dbReference type="GO" id="GO:0004222">
    <property type="term" value="F:metalloendopeptidase activity"/>
    <property type="evidence" value="ECO:0007669"/>
    <property type="project" value="TreeGrafter"/>
</dbReference>
<gene>
    <name evidence="4" type="ordered locus">Tresu_0360</name>
</gene>
<dbReference type="SUPFAM" id="SSF51261">
    <property type="entry name" value="Duplicated hybrid motif"/>
    <property type="match status" value="1"/>
</dbReference>
<evidence type="ECO:0000313" key="4">
    <source>
        <dbReference type="EMBL" id="AEB13316.1"/>
    </source>
</evidence>
<feature type="domain" description="M23ase beta-sheet core" evidence="3">
    <location>
        <begin position="54"/>
        <end position="152"/>
    </location>
</feature>
<evidence type="ECO:0000256" key="1">
    <source>
        <dbReference type="ARBA" id="ARBA00022729"/>
    </source>
</evidence>
<dbReference type="InterPro" id="IPR050570">
    <property type="entry name" value="Cell_wall_metabolism_enzyme"/>
</dbReference>
<feature type="chain" id="PRO_5003282944" evidence="2">
    <location>
        <begin position="20"/>
        <end position="287"/>
    </location>
</feature>
<reference evidence="4 5" key="1">
    <citation type="journal article" date="2011" name="Stand. Genomic Sci.">
        <title>Complete genome sequence of Treponema succinifaciens type strain (6091).</title>
        <authorList>
            <person name="Han C."/>
            <person name="Gronow S."/>
            <person name="Teshima H."/>
            <person name="Lapidus A."/>
            <person name="Nolan M."/>
            <person name="Lucas S."/>
            <person name="Hammon N."/>
            <person name="Deshpande S."/>
            <person name="Cheng J.F."/>
            <person name="Zeytun A."/>
            <person name="Tapia R."/>
            <person name="Goodwin L."/>
            <person name="Pitluck S."/>
            <person name="Liolios K."/>
            <person name="Pagani I."/>
            <person name="Ivanova N."/>
            <person name="Mavromatis K."/>
            <person name="Mikhailova N."/>
            <person name="Huntemann M."/>
            <person name="Pati A."/>
            <person name="Chen A."/>
            <person name="Palaniappan K."/>
            <person name="Land M."/>
            <person name="Hauser L."/>
            <person name="Brambilla E.M."/>
            <person name="Rohde M."/>
            <person name="Goker M."/>
            <person name="Woyke T."/>
            <person name="Bristow J."/>
            <person name="Eisen J.A."/>
            <person name="Markowitz V."/>
            <person name="Hugenholtz P."/>
            <person name="Kyrpides N.C."/>
            <person name="Klenk H.P."/>
            <person name="Detter J.C."/>
        </authorList>
    </citation>
    <scope>NUCLEOTIDE SEQUENCE [LARGE SCALE GENOMIC DNA]</scope>
    <source>
        <strain evidence="5">ATCC 33096 / DSM 2489 / 6091</strain>
    </source>
</reference>
<dbReference type="STRING" id="869209.Tresu_0360"/>
<dbReference type="CDD" id="cd12797">
    <property type="entry name" value="M23_peptidase"/>
    <property type="match status" value="1"/>
</dbReference>
<keyword evidence="5" id="KW-1185">Reference proteome</keyword>
<name>F2NV81_TRES6</name>
<dbReference type="eggNOG" id="COG0739">
    <property type="taxonomic scope" value="Bacteria"/>
</dbReference>
<dbReference type="Pfam" id="PF01551">
    <property type="entry name" value="Peptidase_M23"/>
    <property type="match status" value="1"/>
</dbReference>
<sequence length="287" mass="31769">MKKIILTLTCAFFSFCGFSFDWPQKETNSDSFYSYFGQLRGGTINSSLIFKDPSEVKAADKGRITAIISDHSDDFGWFESALGNSVIISHEDGLSTVYANLDDSSISKEIEEKQFVESGEYLGTSGNTGWQEEQSCLEFKVFDSKNSSAVNPRILMPRAGRELPLAMGTITLKDKNGVSHNLLNERRLPAGKYYVYRTRQNVAVPYKIITAVNGATVENISYDVLKESAGKLCVKGNESYSVKEIYPDDTKQLAGIVQLNKGSCTLTITIVNILNSASTISYKLDIY</sequence>
<dbReference type="AlphaFoldDB" id="F2NV81"/>
<dbReference type="GeneID" id="302997576"/>
<dbReference type="PANTHER" id="PTHR21666">
    <property type="entry name" value="PEPTIDASE-RELATED"/>
    <property type="match status" value="1"/>
</dbReference>
<reference evidence="5" key="2">
    <citation type="submission" date="2011-04" db="EMBL/GenBank/DDBJ databases">
        <title>The complete genome of chromosome of Treponema succinifaciens DSM 2489.</title>
        <authorList>
            <person name="Lucas S."/>
            <person name="Copeland A."/>
            <person name="Lapidus A."/>
            <person name="Bruce D."/>
            <person name="Goodwin L."/>
            <person name="Pitluck S."/>
            <person name="Peters L."/>
            <person name="Kyrpides N."/>
            <person name="Mavromatis K."/>
            <person name="Ivanova N."/>
            <person name="Ovchinnikova G."/>
            <person name="Teshima H."/>
            <person name="Detter J.C."/>
            <person name="Tapia R."/>
            <person name="Han C."/>
            <person name="Land M."/>
            <person name="Hauser L."/>
            <person name="Markowitz V."/>
            <person name="Cheng J.-F."/>
            <person name="Hugenholtz P."/>
            <person name="Woyke T."/>
            <person name="Wu D."/>
            <person name="Gronow S."/>
            <person name="Wellnitz S."/>
            <person name="Brambilla E."/>
            <person name="Klenk H.-P."/>
            <person name="Eisen J.A."/>
        </authorList>
    </citation>
    <scope>NUCLEOTIDE SEQUENCE [LARGE SCALE GENOMIC DNA]</scope>
    <source>
        <strain evidence="5">ATCC 33096 / DSM 2489 / 6091</strain>
    </source>
</reference>
<evidence type="ECO:0000256" key="2">
    <source>
        <dbReference type="SAM" id="SignalP"/>
    </source>
</evidence>
<feature type="signal peptide" evidence="2">
    <location>
        <begin position="1"/>
        <end position="19"/>
    </location>
</feature>
<dbReference type="InterPro" id="IPR016047">
    <property type="entry name" value="M23ase_b-sheet_dom"/>
</dbReference>
<protein>
    <submittedName>
        <fullName evidence="4">Peptidase M23</fullName>
    </submittedName>
</protein>
<dbReference type="KEGG" id="tsu:Tresu_0360"/>
<dbReference type="HOGENOM" id="CLU_083337_0_0_12"/>